<gene>
    <name evidence="11" type="primary">LOC117217231</name>
</gene>
<evidence type="ECO:0000256" key="9">
    <source>
        <dbReference type="RuleBase" id="RU351113"/>
    </source>
</evidence>
<evidence type="ECO:0000256" key="5">
    <source>
        <dbReference type="ARBA" id="ARBA00022989"/>
    </source>
</evidence>
<dbReference type="PANTHER" id="PTHR21137">
    <property type="entry name" value="ODORANT RECEPTOR"/>
    <property type="match status" value="1"/>
</dbReference>
<evidence type="ECO:0000256" key="8">
    <source>
        <dbReference type="ARBA" id="ARBA00023224"/>
    </source>
</evidence>
<keyword evidence="3 9" id="KW-0812">Transmembrane</keyword>
<evidence type="ECO:0000313" key="10">
    <source>
        <dbReference type="Proteomes" id="UP000515164"/>
    </source>
</evidence>
<evidence type="ECO:0000313" key="11">
    <source>
        <dbReference type="RefSeq" id="XP_033320569.1"/>
    </source>
</evidence>
<dbReference type="GeneID" id="117217231"/>
<dbReference type="AlphaFoldDB" id="A0A6P8NKQ3"/>
<keyword evidence="7 9" id="KW-0675">Receptor</keyword>
<accession>A0A6P8NKQ3</accession>
<keyword evidence="8 9" id="KW-0807">Transducer</keyword>
<evidence type="ECO:0000256" key="6">
    <source>
        <dbReference type="ARBA" id="ARBA00023136"/>
    </source>
</evidence>
<dbReference type="GO" id="GO:0004984">
    <property type="term" value="F:olfactory receptor activity"/>
    <property type="evidence" value="ECO:0007669"/>
    <property type="project" value="InterPro"/>
</dbReference>
<keyword evidence="2 9" id="KW-0716">Sensory transduction</keyword>
<evidence type="ECO:0000256" key="1">
    <source>
        <dbReference type="ARBA" id="ARBA00004141"/>
    </source>
</evidence>
<dbReference type="InterPro" id="IPR004117">
    <property type="entry name" value="7tm6_olfct_rcpt"/>
</dbReference>
<feature type="transmembrane region" description="Helical" evidence="9">
    <location>
        <begin position="69"/>
        <end position="94"/>
    </location>
</feature>
<organism evidence="10 11">
    <name type="scientific">Bombus bifarius</name>
    <dbReference type="NCBI Taxonomy" id="103933"/>
    <lineage>
        <taxon>Eukaryota</taxon>
        <taxon>Metazoa</taxon>
        <taxon>Ecdysozoa</taxon>
        <taxon>Arthropoda</taxon>
        <taxon>Hexapoda</taxon>
        <taxon>Insecta</taxon>
        <taxon>Pterygota</taxon>
        <taxon>Neoptera</taxon>
        <taxon>Endopterygota</taxon>
        <taxon>Hymenoptera</taxon>
        <taxon>Apocrita</taxon>
        <taxon>Aculeata</taxon>
        <taxon>Apoidea</taxon>
        <taxon>Anthophila</taxon>
        <taxon>Apidae</taxon>
        <taxon>Bombus</taxon>
        <taxon>Pyrobombus</taxon>
    </lineage>
</organism>
<comment type="caution">
    <text evidence="9">Lacks conserved residue(s) required for the propagation of feature annotation.</text>
</comment>
<reference evidence="11" key="1">
    <citation type="submission" date="2025-08" db="UniProtKB">
        <authorList>
            <consortium name="RefSeq"/>
        </authorList>
    </citation>
    <scope>IDENTIFICATION</scope>
    <source>
        <tissue evidence="11">Muscle</tissue>
    </source>
</reference>
<evidence type="ECO:0000256" key="7">
    <source>
        <dbReference type="ARBA" id="ARBA00023170"/>
    </source>
</evidence>
<comment type="similarity">
    <text evidence="9">Belongs to the insect chemoreceptor superfamily. Heteromeric odorant receptor channel (TC 1.A.69) family.</text>
</comment>
<evidence type="ECO:0000256" key="3">
    <source>
        <dbReference type="ARBA" id="ARBA00022692"/>
    </source>
</evidence>
<protein>
    <recommendedName>
        <fullName evidence="9">Odorant receptor</fullName>
    </recommendedName>
</protein>
<dbReference type="GO" id="GO:0005549">
    <property type="term" value="F:odorant binding"/>
    <property type="evidence" value="ECO:0007669"/>
    <property type="project" value="InterPro"/>
</dbReference>
<evidence type="ECO:0000256" key="2">
    <source>
        <dbReference type="ARBA" id="ARBA00022606"/>
    </source>
</evidence>
<name>A0A6P8NKQ3_9HYME</name>
<dbReference type="GO" id="GO:0007165">
    <property type="term" value="P:signal transduction"/>
    <property type="evidence" value="ECO:0007669"/>
    <property type="project" value="UniProtKB-KW"/>
</dbReference>
<dbReference type="GO" id="GO:0005886">
    <property type="term" value="C:plasma membrane"/>
    <property type="evidence" value="ECO:0007669"/>
    <property type="project" value="UniProtKB-SubCell"/>
</dbReference>
<keyword evidence="5 9" id="KW-1133">Transmembrane helix</keyword>
<sequence>MKELPNTSIDYYILPNRIFCSMVGMWPIEEKSSTCSKIFAYIRLILALIAINSVFVPEIMMIVSSWGDITILAGVGCVLTTVGQLLFKMIYLIVRRERSYRLYYEIRSLWNIANDSKEMQSYVELVYWARICTIVFYSSCMCNVITFSIAGVVDYFRFEYNASSTDNSRHLPFVVWYGTDISASPKFEIAFICQILSSMVCATTISGLDASFMTTILHVSAQFRLINTWISNMGIEINCNPNYTRKIKMELMRCIRHHQRMIHVVNEVNNLLTPIIFMQILTSGIEICLSGYAMLDSGTAKADLVKFISYFISMGIQLLLWCWPGEVLVRESQDIGHVVYLNVPWYDLPPIYQQHLCLMIVRAQQYCSISALTFQTLSIHTLTAVFNTAISYFTVLQQMQQN</sequence>
<proteinExistence type="inferred from homology"/>
<keyword evidence="6 9" id="KW-0472">Membrane</keyword>
<evidence type="ECO:0000256" key="4">
    <source>
        <dbReference type="ARBA" id="ARBA00022725"/>
    </source>
</evidence>
<dbReference type="KEGG" id="bbif:117217231"/>
<feature type="transmembrane region" description="Helical" evidence="9">
    <location>
        <begin position="40"/>
        <end position="63"/>
    </location>
</feature>
<keyword evidence="10" id="KW-1185">Reference proteome</keyword>
<keyword evidence="4 9" id="KW-0552">Olfaction</keyword>
<dbReference type="RefSeq" id="XP_033320569.1">
    <property type="nucleotide sequence ID" value="XM_033464678.1"/>
</dbReference>
<comment type="subcellular location">
    <subcellularLocation>
        <location evidence="9">Cell membrane</location>
        <topology evidence="9">Multi-pass membrane protein</topology>
    </subcellularLocation>
    <subcellularLocation>
        <location evidence="1">Membrane</location>
        <topology evidence="1">Multi-pass membrane protein</topology>
    </subcellularLocation>
</comment>
<dbReference type="Pfam" id="PF02949">
    <property type="entry name" value="7tm_6"/>
    <property type="match status" value="1"/>
</dbReference>
<dbReference type="Proteomes" id="UP000515164">
    <property type="component" value="Unplaced"/>
</dbReference>
<dbReference type="PANTHER" id="PTHR21137:SF26">
    <property type="entry name" value="ODORANT RECEPTOR 10A-RELATED"/>
    <property type="match status" value="1"/>
</dbReference>